<dbReference type="EMBL" id="JADCKA010000003">
    <property type="protein sequence ID" value="MBE5035261.1"/>
    <property type="molecule type" value="Genomic_DNA"/>
</dbReference>
<dbReference type="PROSITE" id="PS51786">
    <property type="entry name" value="LON_PROTEOLYTIC"/>
    <property type="match status" value="1"/>
</dbReference>
<feature type="active site" evidence="8 9">
    <location>
        <position position="674"/>
    </location>
</feature>
<comment type="function">
    <text evidence="8">ATP-dependent serine protease that mediates the selective degradation of mutant and abnormal proteins as well as certain short-lived regulatory proteins. Required for cellular homeostasis and for survival from DNA damage and developmental changes induced by stress. Degrades polypeptides processively to yield small peptide fragments that are 5 to 10 amino acids long. Binds to DNA in a double-stranded, site-specific manner.</text>
</comment>
<comment type="induction">
    <text evidence="8">By heat shock.</text>
</comment>
<keyword evidence="3 8" id="KW-0547">Nucleotide-binding</keyword>
<dbReference type="InterPro" id="IPR003959">
    <property type="entry name" value="ATPase_AAA_core"/>
</dbReference>
<evidence type="ECO:0000313" key="13">
    <source>
        <dbReference type="EMBL" id="MBE5035261.1"/>
    </source>
</evidence>
<dbReference type="InterPro" id="IPR054594">
    <property type="entry name" value="Lon_lid"/>
</dbReference>
<comment type="subunit">
    <text evidence="8">Homohexamer. Organized in a ring with a central cavity.</text>
</comment>
<dbReference type="Proteomes" id="UP001516588">
    <property type="component" value="Unassembled WGS sequence"/>
</dbReference>
<feature type="domain" description="Lon proteolytic" evidence="11">
    <location>
        <begin position="587"/>
        <end position="768"/>
    </location>
</feature>
<dbReference type="PROSITE" id="PS01046">
    <property type="entry name" value="LON_SER"/>
    <property type="match status" value="1"/>
</dbReference>
<comment type="catalytic activity">
    <reaction evidence="8 9">
        <text>Hydrolysis of proteins in presence of ATP.</text>
        <dbReference type="EC" id="3.4.21.53"/>
    </reaction>
</comment>
<keyword evidence="2 8" id="KW-0963">Cytoplasm</keyword>
<evidence type="ECO:0000256" key="7">
    <source>
        <dbReference type="ARBA" id="ARBA00023016"/>
    </source>
</evidence>
<dbReference type="NCBIfam" id="NF008053">
    <property type="entry name" value="PRK10787.1"/>
    <property type="match status" value="1"/>
</dbReference>
<evidence type="ECO:0000256" key="6">
    <source>
        <dbReference type="ARBA" id="ARBA00022840"/>
    </source>
</evidence>
<evidence type="ECO:0000256" key="10">
    <source>
        <dbReference type="RuleBase" id="RU000591"/>
    </source>
</evidence>
<dbReference type="PANTHER" id="PTHR10046">
    <property type="entry name" value="ATP DEPENDENT LON PROTEASE FAMILY MEMBER"/>
    <property type="match status" value="1"/>
</dbReference>
<sequence>MNYPMIPLRGLSIFPHMVLHFDIGREKSINALEQAMIRDQYVFLASQKDENTDLPTADDFYHVGTVAKVKQMLKLPGDTIRVLVEGVARGKIIEMIQDDPYFECEVDEDIEQDTAEEDQEREEALIRMTLAAFEEYAALSEKTPKEVFHSVAGIQRGGALADAIAGHMKLSVEDNQKVLEALEPCERLETVYTLLVREIEIMGIELDINRKVKEQMSQNQREYYLKEQMRAIQGELGFDDDLDDEIIKWHEQMDELELPADICEKLEKEINRLNRMQPTSAEAGVIRTYIETILALPWNKLSEEHIDLKEAEKILDEDHYGLEKVKERVLEYLAVVELSHEIKGPIICLVGPPGTGKTSIAKSIARATGREFVRMSLGGVRDEAEIRGHRRTYIGAIPGRVINSIKDAGTRNPLFLFDEVDKLGSDFKGDPSSALLEVLDPEQNKDFTDHYLEVPFDLSKVMFITTANSLNTIPGPLLDRMEVIEVTGYTEEEKLQIAKKYLIPKKTKEHGLEKSQFKMTDKAIRDLINYYTRESGVRNLEREIANLVRKVARKVVTDGIEGYKVGPKDLEELLGKKRYRYDKISGKSEVGVVTGLAWTVVGGDTLFIETSAVPGTGKLQLTGQLGDVMQESARTGISYIRSVAHKHGIDENFYKEKDIHIHVPEGAVPKDGPSAGVTMCVAMISTLTGIPVRKDVAMTGEVTLRGNVLPVGGIKEKVLAAHRAGVRTVLLPFENERDIDEIPENVREQMNFVLIKNVDEALKEALVK</sequence>
<dbReference type="CDD" id="cd19500">
    <property type="entry name" value="RecA-like_Lon"/>
    <property type="match status" value="1"/>
</dbReference>
<dbReference type="InterPro" id="IPR008269">
    <property type="entry name" value="Lon_proteolytic"/>
</dbReference>
<name>A0ABR9QWM5_9FIRM</name>
<dbReference type="SMART" id="SM00382">
    <property type="entry name" value="AAA"/>
    <property type="match status" value="1"/>
</dbReference>
<dbReference type="RefSeq" id="WP_226384928.1">
    <property type="nucleotide sequence ID" value="NZ_JADCKA010000003.1"/>
</dbReference>
<dbReference type="Pfam" id="PF02190">
    <property type="entry name" value="LON_substr_bdg"/>
    <property type="match status" value="1"/>
</dbReference>
<keyword evidence="5 8" id="KW-0720">Serine protease</keyword>
<dbReference type="InterPro" id="IPR008268">
    <property type="entry name" value="Peptidase_S16_AS"/>
</dbReference>
<dbReference type="SMART" id="SM00464">
    <property type="entry name" value="LON"/>
    <property type="match status" value="1"/>
</dbReference>
<protein>
    <recommendedName>
        <fullName evidence="8">Lon protease</fullName>
        <ecNumber evidence="8">3.4.21.53</ecNumber>
    </recommendedName>
    <alternativeName>
        <fullName evidence="8">ATP-dependent protease La</fullName>
    </alternativeName>
</protein>
<evidence type="ECO:0000256" key="2">
    <source>
        <dbReference type="ARBA" id="ARBA00022490"/>
    </source>
</evidence>
<comment type="similarity">
    <text evidence="8 9 10">Belongs to the peptidase S16 family.</text>
</comment>
<comment type="caution">
    <text evidence="13">The sequence shown here is derived from an EMBL/GenBank/DDBJ whole genome shotgun (WGS) entry which is preliminary data.</text>
</comment>
<accession>A0ABR9QWM5</accession>
<evidence type="ECO:0000256" key="9">
    <source>
        <dbReference type="PROSITE-ProRule" id="PRU01122"/>
    </source>
</evidence>
<evidence type="ECO:0000313" key="14">
    <source>
        <dbReference type="Proteomes" id="UP001516588"/>
    </source>
</evidence>
<comment type="subcellular location">
    <subcellularLocation>
        <location evidence="1 8">Cytoplasm</location>
    </subcellularLocation>
</comment>
<reference evidence="13 14" key="1">
    <citation type="submission" date="2020-10" db="EMBL/GenBank/DDBJ databases">
        <title>ChiBAC.</title>
        <authorList>
            <person name="Zenner C."/>
            <person name="Hitch T.C.A."/>
            <person name="Clavel T."/>
        </authorList>
    </citation>
    <scope>NUCLEOTIDE SEQUENCE [LARGE SCALE GENOMIC DNA]</scope>
    <source>
        <strain evidence="13 14">DSM 108706</strain>
    </source>
</reference>
<dbReference type="NCBIfam" id="TIGR00763">
    <property type="entry name" value="lon"/>
    <property type="match status" value="1"/>
</dbReference>
<dbReference type="Pfam" id="PF22667">
    <property type="entry name" value="Lon_lid"/>
    <property type="match status" value="1"/>
</dbReference>
<dbReference type="PROSITE" id="PS51787">
    <property type="entry name" value="LON_N"/>
    <property type="match status" value="1"/>
</dbReference>
<dbReference type="GO" id="GO:0004252">
    <property type="term" value="F:serine-type endopeptidase activity"/>
    <property type="evidence" value="ECO:0007669"/>
    <property type="project" value="UniProtKB-EC"/>
</dbReference>
<keyword evidence="14" id="KW-1185">Reference proteome</keyword>
<proteinExistence type="evidence at transcript level"/>
<dbReference type="InterPro" id="IPR004815">
    <property type="entry name" value="Lon_bac/euk-typ"/>
</dbReference>
<keyword evidence="8 9" id="KW-0645">Protease</keyword>
<dbReference type="EC" id="3.4.21.53" evidence="8"/>
<evidence type="ECO:0000256" key="8">
    <source>
        <dbReference type="HAMAP-Rule" id="MF_01973"/>
    </source>
</evidence>
<evidence type="ECO:0000256" key="1">
    <source>
        <dbReference type="ARBA" id="ARBA00004496"/>
    </source>
</evidence>
<feature type="active site" evidence="8 9">
    <location>
        <position position="717"/>
    </location>
</feature>
<evidence type="ECO:0000256" key="5">
    <source>
        <dbReference type="ARBA" id="ARBA00022825"/>
    </source>
</evidence>
<dbReference type="InterPro" id="IPR027065">
    <property type="entry name" value="Lon_Prtase"/>
</dbReference>
<dbReference type="InterPro" id="IPR003111">
    <property type="entry name" value="Lon_prtase_N"/>
</dbReference>
<dbReference type="Pfam" id="PF05362">
    <property type="entry name" value="Lon_C"/>
    <property type="match status" value="1"/>
</dbReference>
<feature type="binding site" evidence="8">
    <location>
        <begin position="351"/>
        <end position="358"/>
    </location>
    <ligand>
        <name>ATP</name>
        <dbReference type="ChEBI" id="CHEBI:30616"/>
    </ligand>
</feature>
<dbReference type="HAMAP" id="MF_01973">
    <property type="entry name" value="lon_bact"/>
    <property type="match status" value="1"/>
</dbReference>
<keyword evidence="6 8" id="KW-0067">ATP-binding</keyword>
<gene>
    <name evidence="8 13" type="primary">lon</name>
    <name evidence="13" type="ORF">INF20_03080</name>
</gene>
<dbReference type="InterPro" id="IPR003593">
    <property type="entry name" value="AAA+_ATPase"/>
</dbReference>
<evidence type="ECO:0000259" key="12">
    <source>
        <dbReference type="PROSITE" id="PS51787"/>
    </source>
</evidence>
<organism evidence="13 14">
    <name type="scientific">Gallibacter intestinalis</name>
    <dbReference type="NCBI Taxonomy" id="2779356"/>
    <lineage>
        <taxon>Bacteria</taxon>
        <taxon>Bacillati</taxon>
        <taxon>Bacillota</taxon>
        <taxon>Clostridia</taxon>
        <taxon>Eubacteriales</taxon>
        <taxon>Eubacteriaceae</taxon>
        <taxon>Gallibacter</taxon>
    </lineage>
</organism>
<evidence type="ECO:0000256" key="3">
    <source>
        <dbReference type="ARBA" id="ARBA00022741"/>
    </source>
</evidence>
<keyword evidence="7 8" id="KW-0346">Stress response</keyword>
<dbReference type="Pfam" id="PF00004">
    <property type="entry name" value="AAA"/>
    <property type="match status" value="1"/>
</dbReference>
<evidence type="ECO:0000259" key="11">
    <source>
        <dbReference type="PROSITE" id="PS51786"/>
    </source>
</evidence>
<dbReference type="InterPro" id="IPR027543">
    <property type="entry name" value="Lon_bac"/>
</dbReference>
<dbReference type="PIRSF" id="PIRSF001174">
    <property type="entry name" value="Lon_proteas"/>
    <property type="match status" value="1"/>
</dbReference>
<keyword evidence="4 8" id="KW-0378">Hydrolase</keyword>
<feature type="domain" description="Lon N-terminal" evidence="12">
    <location>
        <begin position="3"/>
        <end position="199"/>
    </location>
</feature>
<evidence type="ECO:0000256" key="4">
    <source>
        <dbReference type="ARBA" id="ARBA00022801"/>
    </source>
</evidence>